<feature type="transmembrane region" description="Helical" evidence="1">
    <location>
        <begin position="42"/>
        <end position="65"/>
    </location>
</feature>
<sequence length="235" mass="25418">MTNIITAIATGITAFSATNLDDILILMLFFSQAKSLFSRRQIVIGQYLGVMALVLVSLTGFFGGLLLPESWIGLLGLAPIAIGINRLLNGDNDESEEKPTLSQPKRHSAWGNFLSPQTYGVAAVTLANGGDNVGIYVPLFAHCTPQNLLIILSVFFCLIGVWCYVAYGLTRVPVIADNLTRYGNYLVPFVLIGLGLTILIESHTLENPALIILTLIVSSMSLIMLNCNSDQTLEV</sequence>
<feature type="transmembrane region" description="Helical" evidence="1">
    <location>
        <begin position="208"/>
        <end position="227"/>
    </location>
</feature>
<keyword evidence="1" id="KW-0812">Transmembrane</keyword>
<dbReference type="Proteomes" id="UP000008206">
    <property type="component" value="Chromosome"/>
</dbReference>
<dbReference type="OrthoDB" id="512191at2"/>
<dbReference type="KEGG" id="cyj:Cyan7822_5310"/>
<gene>
    <name evidence="2" type="ordered locus">Cyan7822_5310</name>
</gene>
<dbReference type="Pfam" id="PF03596">
    <property type="entry name" value="Cad"/>
    <property type="match status" value="1"/>
</dbReference>
<evidence type="ECO:0000313" key="3">
    <source>
        <dbReference type="Proteomes" id="UP000008206"/>
    </source>
</evidence>
<name>E0U735_GLOV7</name>
<dbReference type="InterPro" id="IPR004676">
    <property type="entry name" value="Cd-R_transporter"/>
</dbReference>
<evidence type="ECO:0000313" key="2">
    <source>
        <dbReference type="EMBL" id="ADN17191.1"/>
    </source>
</evidence>
<reference evidence="3" key="1">
    <citation type="journal article" date="2011" name="MBio">
        <title>Novel metabolic attributes of the genus Cyanothece, comprising a group of unicellular nitrogen-fixing Cyanobacteria.</title>
        <authorList>
            <person name="Bandyopadhyay A."/>
            <person name="Elvitigala T."/>
            <person name="Welsh E."/>
            <person name="Stockel J."/>
            <person name="Liberton M."/>
            <person name="Min H."/>
            <person name="Sherman L.A."/>
            <person name="Pakrasi H.B."/>
        </authorList>
    </citation>
    <scope>NUCLEOTIDE SEQUENCE [LARGE SCALE GENOMIC DNA]</scope>
    <source>
        <strain evidence="3">PCC 7822</strain>
    </source>
</reference>
<dbReference type="AlphaFoldDB" id="E0U735"/>
<feature type="transmembrane region" description="Helical" evidence="1">
    <location>
        <begin position="148"/>
        <end position="170"/>
    </location>
</feature>
<accession>E0U735</accession>
<dbReference type="EMBL" id="CP002198">
    <property type="protein sequence ID" value="ADN17191.1"/>
    <property type="molecule type" value="Genomic_DNA"/>
</dbReference>
<keyword evidence="3" id="KW-1185">Reference proteome</keyword>
<feature type="transmembrane region" description="Helical" evidence="1">
    <location>
        <begin position="182"/>
        <end position="202"/>
    </location>
</feature>
<dbReference type="STRING" id="497965.Cyan7822_5310"/>
<dbReference type="eggNOG" id="COG4300">
    <property type="taxonomic scope" value="Bacteria"/>
</dbReference>
<protein>
    <submittedName>
        <fullName evidence="2">Cadmium resistance transporter</fullName>
    </submittedName>
</protein>
<proteinExistence type="predicted"/>
<dbReference type="RefSeq" id="WP_013325229.1">
    <property type="nucleotide sequence ID" value="NC_014501.1"/>
</dbReference>
<feature type="transmembrane region" description="Helical" evidence="1">
    <location>
        <begin position="6"/>
        <end position="30"/>
    </location>
</feature>
<keyword evidence="1" id="KW-0472">Membrane</keyword>
<feature type="transmembrane region" description="Helical" evidence="1">
    <location>
        <begin position="71"/>
        <end position="88"/>
    </location>
</feature>
<keyword evidence="1" id="KW-1133">Transmembrane helix</keyword>
<evidence type="ECO:0000256" key="1">
    <source>
        <dbReference type="SAM" id="Phobius"/>
    </source>
</evidence>
<organism evidence="2 3">
    <name type="scientific">Gloeothece verrucosa (strain PCC 7822)</name>
    <name type="common">Cyanothece sp. (strain PCC 7822)</name>
    <dbReference type="NCBI Taxonomy" id="497965"/>
    <lineage>
        <taxon>Bacteria</taxon>
        <taxon>Bacillati</taxon>
        <taxon>Cyanobacteriota</taxon>
        <taxon>Cyanophyceae</taxon>
        <taxon>Oscillatoriophycideae</taxon>
        <taxon>Chroococcales</taxon>
        <taxon>Aphanothecaceae</taxon>
        <taxon>Gloeothece</taxon>
        <taxon>Gloeothece verrucosa</taxon>
    </lineage>
</organism>
<dbReference type="HOGENOM" id="CLU_071117_1_0_3"/>